<dbReference type="Pfam" id="PF00437">
    <property type="entry name" value="T2SSE"/>
    <property type="match status" value="1"/>
</dbReference>
<keyword evidence="4" id="KW-1185">Reference proteome</keyword>
<dbReference type="CDD" id="cd01131">
    <property type="entry name" value="PilT"/>
    <property type="match status" value="1"/>
</dbReference>
<dbReference type="NCBIfam" id="TIGR01420">
    <property type="entry name" value="pilT_fam"/>
    <property type="match status" value="1"/>
</dbReference>
<dbReference type="GO" id="GO:0016887">
    <property type="term" value="F:ATP hydrolysis activity"/>
    <property type="evidence" value="ECO:0007669"/>
    <property type="project" value="InterPro"/>
</dbReference>
<dbReference type="AlphaFoldDB" id="A0A8J7QIC8"/>
<dbReference type="Proteomes" id="UP000664417">
    <property type="component" value="Unassembled WGS sequence"/>
</dbReference>
<name>A0A8J7QIC8_9BACT</name>
<comment type="caution">
    <text evidence="3">The sequence shown here is derived from an EMBL/GenBank/DDBJ whole genome shotgun (WGS) entry which is preliminary data.</text>
</comment>
<evidence type="ECO:0000256" key="1">
    <source>
        <dbReference type="ARBA" id="ARBA00006611"/>
    </source>
</evidence>
<protein>
    <submittedName>
        <fullName evidence="3">PilT/PilU family type 4a pilus ATPase</fullName>
    </submittedName>
</protein>
<dbReference type="RefSeq" id="WP_207860845.1">
    <property type="nucleotide sequence ID" value="NZ_JAFREP010000020.1"/>
</dbReference>
<feature type="domain" description="Bacterial type II secretion system protein E" evidence="2">
    <location>
        <begin position="78"/>
        <end position="278"/>
    </location>
</feature>
<dbReference type="InterPro" id="IPR001482">
    <property type="entry name" value="T2SS/T4SS_dom"/>
</dbReference>
<evidence type="ECO:0000313" key="4">
    <source>
        <dbReference type="Proteomes" id="UP000664417"/>
    </source>
</evidence>
<dbReference type="InterPro" id="IPR006321">
    <property type="entry name" value="PilT/PilU"/>
</dbReference>
<dbReference type="Gene3D" id="3.40.50.300">
    <property type="entry name" value="P-loop containing nucleotide triphosphate hydrolases"/>
    <property type="match status" value="1"/>
</dbReference>
<organism evidence="3 4">
    <name type="scientific">Acanthopleuribacter pedis</name>
    <dbReference type="NCBI Taxonomy" id="442870"/>
    <lineage>
        <taxon>Bacteria</taxon>
        <taxon>Pseudomonadati</taxon>
        <taxon>Acidobacteriota</taxon>
        <taxon>Holophagae</taxon>
        <taxon>Acanthopleuribacterales</taxon>
        <taxon>Acanthopleuribacteraceae</taxon>
        <taxon>Acanthopleuribacter</taxon>
    </lineage>
</organism>
<gene>
    <name evidence="3" type="ORF">J3U88_20495</name>
</gene>
<dbReference type="EMBL" id="JAFREP010000020">
    <property type="protein sequence ID" value="MBO1320870.1"/>
    <property type="molecule type" value="Genomic_DNA"/>
</dbReference>
<dbReference type="GO" id="GO:0005524">
    <property type="term" value="F:ATP binding"/>
    <property type="evidence" value="ECO:0007669"/>
    <property type="project" value="InterPro"/>
</dbReference>
<evidence type="ECO:0000259" key="2">
    <source>
        <dbReference type="Pfam" id="PF00437"/>
    </source>
</evidence>
<dbReference type="InterPro" id="IPR050921">
    <property type="entry name" value="T4SS_GSP_E_ATPase"/>
</dbReference>
<accession>A0A8J7QIC8</accession>
<dbReference type="SUPFAM" id="SSF52540">
    <property type="entry name" value="P-loop containing nucleoside triphosphate hydrolases"/>
    <property type="match status" value="1"/>
</dbReference>
<dbReference type="InterPro" id="IPR027417">
    <property type="entry name" value="P-loop_NTPase"/>
</dbReference>
<reference evidence="3" key="1">
    <citation type="submission" date="2021-03" db="EMBL/GenBank/DDBJ databases">
        <authorList>
            <person name="Wang G."/>
        </authorList>
    </citation>
    <scope>NUCLEOTIDE SEQUENCE</scope>
    <source>
        <strain evidence="3">KCTC 12899</strain>
    </source>
</reference>
<proteinExistence type="inferred from homology"/>
<dbReference type="PANTHER" id="PTHR30486:SF6">
    <property type="entry name" value="TYPE IV PILUS RETRACTATION ATPASE PILT"/>
    <property type="match status" value="1"/>
</dbReference>
<dbReference type="Gene3D" id="3.30.450.90">
    <property type="match status" value="1"/>
</dbReference>
<sequence>MASIDVLFDEMLSRKGSDLHLEEGLAPKIRQNGEIVPLAMPELTREAMAGYLSEICGDEPWHRFMKTGDLDFAYELGDRARFRANYFRYAGGLGAIFRVIPSKILSLDDLEAPAVFKTFGQVAAGLFLVTGPTGSGKSTTLAAIIDHINTNQADRIITIEEPVEFMHPKKKCMISHREVGEDTDSFSSGLRTAIRSDANVILVGEMRDRETIELALTATEMGILVFGTLHTNSAPKTIDRIVDVFPQNQKNQVRTMLSFSLQGIVAQQLLRSADGSRRWAAHEILLYTPPLPGIIRAGDSTKLYSYIQTGRAYGMITMDDCLQELVKAGKVSNEEAFKKAMDKKRFTK</sequence>
<evidence type="ECO:0000313" key="3">
    <source>
        <dbReference type="EMBL" id="MBO1320870.1"/>
    </source>
</evidence>
<dbReference type="PANTHER" id="PTHR30486">
    <property type="entry name" value="TWITCHING MOTILITY PROTEIN PILT"/>
    <property type="match status" value="1"/>
</dbReference>
<comment type="similarity">
    <text evidence="1">Belongs to the GSP E family.</text>
</comment>